<feature type="region of interest" description="Disordered" evidence="9">
    <location>
        <begin position="481"/>
        <end position="528"/>
    </location>
</feature>
<sequence length="791" mass="88449">MSQLTREDVESWLPDPSPTSTFGLKYQNEQERFFLWGHGLAVETGRLDELLDTSTELRLRVLSLLFTLGNVIHRVILRQDGSSSGKLAEECSNLHSQLDATSTLFEGFHQRTTDVDALSDSEISELDNEDLLDDLTTYIDCLMDLAPALEKPAMDSPETTASSAKVEEFSAANPQALIFCRKIRDMFKQLPKFLVERLGNANSSRASILSALAARLEYKAKQDKRDDSSESLFSSSCPQVTDTTGSGHPSHSVFDKVSAIRKSGGASDEADSDDGSEETFATFSTTFSTVDYGRPRVPPLPDDTRPFLCPFCGTWASGITERKAWNQAWAQHERTHPSPEVGTDKCPFCSEVHPWGTSDYFRHVSAHLREISLSVLPPRAHDDEDDASDASDDSIENLVLACSLQAAKLNLALTRNYKQRTGIPDALWESYKPLMCRLWELSDSLEEVQVFMAHHCNFIAEKHEYTLWLDKWNSMTGPFGQTAPVEDETTTKSDFLTLNDTTEKASSKADNGKAQNADSKDSKASQHRFRQLPDAQGGHEHYHEKPFMKISALSRWSMPKFTGFRTQADRQTSGLATLEQQYDKPMAICGKGSISEVQVRAKRNGNKVQVYAVKWFYHRPDESEKKYTKHITAEFSIASSLRHPNILHCADLLRGESSSNYYLIMELCSGGDLFTAISSVGIFEVLQADCFFKQLMRGVEYLHEMGVAHRDLKPENLLLSTQGALKIADFGNGECFRMVWETDAHMVSGLCGSAPYIAPEEYTDEEFDGRAVDVWACGVIYMAMRTGREQG</sequence>
<dbReference type="EC" id="2.7.11.1" evidence="1"/>
<dbReference type="EMBL" id="JAZAVK010000029">
    <property type="protein sequence ID" value="KAK7429451.1"/>
    <property type="molecule type" value="Genomic_DNA"/>
</dbReference>
<evidence type="ECO:0000313" key="12">
    <source>
        <dbReference type="Proteomes" id="UP001498421"/>
    </source>
</evidence>
<reference evidence="11 12" key="1">
    <citation type="journal article" date="2025" name="Microbiol. Resour. Announc.">
        <title>Draft genome sequences for Neonectria magnoliae and Neonectria punicea, canker pathogens of Liriodendron tulipifera and Acer saccharum in West Virginia.</title>
        <authorList>
            <person name="Petronek H.M."/>
            <person name="Kasson M.T."/>
            <person name="Metheny A.M."/>
            <person name="Stauder C.M."/>
            <person name="Lovett B."/>
            <person name="Lynch S.C."/>
            <person name="Garnas J.R."/>
            <person name="Kasson L.R."/>
            <person name="Stajich J.E."/>
        </authorList>
    </citation>
    <scope>NUCLEOTIDE SEQUENCE [LARGE SCALE GENOMIC DNA]</scope>
    <source>
        <strain evidence="11 12">NRRL 64651</strain>
    </source>
</reference>
<dbReference type="InterPro" id="IPR008271">
    <property type="entry name" value="Ser/Thr_kinase_AS"/>
</dbReference>
<evidence type="ECO:0000256" key="4">
    <source>
        <dbReference type="ARBA" id="ARBA00022741"/>
    </source>
</evidence>
<evidence type="ECO:0000256" key="3">
    <source>
        <dbReference type="ARBA" id="ARBA00022679"/>
    </source>
</evidence>
<feature type="compositionally biased region" description="Basic and acidic residues" evidence="9">
    <location>
        <begin position="501"/>
        <end position="511"/>
    </location>
</feature>
<gene>
    <name evidence="11" type="primary">SAT4_1</name>
    <name evidence="11" type="ORF">QQZ08_004043</name>
</gene>
<dbReference type="InterPro" id="IPR000719">
    <property type="entry name" value="Prot_kinase_dom"/>
</dbReference>
<keyword evidence="2" id="KW-0723">Serine/threonine-protein kinase</keyword>
<feature type="domain" description="Protein kinase" evidence="10">
    <location>
        <begin position="583"/>
        <end position="791"/>
    </location>
</feature>
<evidence type="ECO:0000256" key="1">
    <source>
        <dbReference type="ARBA" id="ARBA00012513"/>
    </source>
</evidence>
<protein>
    <recommendedName>
        <fullName evidence="1">non-specific serine/threonine protein kinase</fullName>
        <ecNumber evidence="1">2.7.11.1</ecNumber>
    </recommendedName>
</protein>
<organism evidence="11 12">
    <name type="scientific">Neonectria magnoliae</name>
    <dbReference type="NCBI Taxonomy" id="2732573"/>
    <lineage>
        <taxon>Eukaryota</taxon>
        <taxon>Fungi</taxon>
        <taxon>Dikarya</taxon>
        <taxon>Ascomycota</taxon>
        <taxon>Pezizomycotina</taxon>
        <taxon>Sordariomycetes</taxon>
        <taxon>Hypocreomycetidae</taxon>
        <taxon>Hypocreales</taxon>
        <taxon>Nectriaceae</taxon>
        <taxon>Neonectria</taxon>
    </lineage>
</organism>
<feature type="region of interest" description="Disordered" evidence="9">
    <location>
        <begin position="227"/>
        <end position="252"/>
    </location>
</feature>
<dbReference type="PANTHER" id="PTHR24343:SF558">
    <property type="entry name" value="PROTEIN KINASE DOMAIN-CONTAINING PROTEIN"/>
    <property type="match status" value="1"/>
</dbReference>
<dbReference type="SUPFAM" id="SSF56112">
    <property type="entry name" value="Protein kinase-like (PK-like)"/>
    <property type="match status" value="1"/>
</dbReference>
<comment type="catalytic activity">
    <reaction evidence="7">
        <text>L-threonyl-[protein] + ATP = O-phospho-L-threonyl-[protein] + ADP + H(+)</text>
        <dbReference type="Rhea" id="RHEA:46608"/>
        <dbReference type="Rhea" id="RHEA-COMP:11060"/>
        <dbReference type="Rhea" id="RHEA-COMP:11605"/>
        <dbReference type="ChEBI" id="CHEBI:15378"/>
        <dbReference type="ChEBI" id="CHEBI:30013"/>
        <dbReference type="ChEBI" id="CHEBI:30616"/>
        <dbReference type="ChEBI" id="CHEBI:61977"/>
        <dbReference type="ChEBI" id="CHEBI:456216"/>
        <dbReference type="EC" id="2.7.11.1"/>
    </reaction>
</comment>
<comment type="catalytic activity">
    <reaction evidence="8">
        <text>L-seryl-[protein] + ATP = O-phospho-L-seryl-[protein] + ADP + H(+)</text>
        <dbReference type="Rhea" id="RHEA:17989"/>
        <dbReference type="Rhea" id="RHEA-COMP:9863"/>
        <dbReference type="Rhea" id="RHEA-COMP:11604"/>
        <dbReference type="ChEBI" id="CHEBI:15378"/>
        <dbReference type="ChEBI" id="CHEBI:29999"/>
        <dbReference type="ChEBI" id="CHEBI:30616"/>
        <dbReference type="ChEBI" id="CHEBI:83421"/>
        <dbReference type="ChEBI" id="CHEBI:456216"/>
        <dbReference type="EC" id="2.7.11.1"/>
    </reaction>
</comment>
<dbReference type="PROSITE" id="PS50011">
    <property type="entry name" value="PROTEIN_KINASE_DOM"/>
    <property type="match status" value="1"/>
</dbReference>
<dbReference type="SMART" id="SM00220">
    <property type="entry name" value="S_TKc"/>
    <property type="match status" value="1"/>
</dbReference>
<dbReference type="Pfam" id="PF00069">
    <property type="entry name" value="Pkinase"/>
    <property type="match status" value="1"/>
</dbReference>
<accession>A0ABR1I9D8</accession>
<keyword evidence="5 11" id="KW-0418">Kinase</keyword>
<dbReference type="GO" id="GO:0016301">
    <property type="term" value="F:kinase activity"/>
    <property type="evidence" value="ECO:0007669"/>
    <property type="project" value="UniProtKB-KW"/>
</dbReference>
<dbReference type="Proteomes" id="UP001498421">
    <property type="component" value="Unassembled WGS sequence"/>
</dbReference>
<evidence type="ECO:0000259" key="10">
    <source>
        <dbReference type="PROSITE" id="PS50011"/>
    </source>
</evidence>
<feature type="compositionally biased region" description="Polar residues" evidence="9">
    <location>
        <begin position="237"/>
        <end position="249"/>
    </location>
</feature>
<evidence type="ECO:0000256" key="5">
    <source>
        <dbReference type="ARBA" id="ARBA00022777"/>
    </source>
</evidence>
<dbReference type="PROSITE" id="PS00108">
    <property type="entry name" value="PROTEIN_KINASE_ST"/>
    <property type="match status" value="1"/>
</dbReference>
<comment type="caution">
    <text evidence="11">The sequence shown here is derived from an EMBL/GenBank/DDBJ whole genome shotgun (WGS) entry which is preliminary data.</text>
</comment>
<name>A0ABR1I9D8_9HYPO</name>
<keyword evidence="6" id="KW-0067">ATP-binding</keyword>
<evidence type="ECO:0000313" key="11">
    <source>
        <dbReference type="EMBL" id="KAK7429451.1"/>
    </source>
</evidence>
<keyword evidence="3" id="KW-0808">Transferase</keyword>
<evidence type="ECO:0000256" key="8">
    <source>
        <dbReference type="ARBA" id="ARBA00048679"/>
    </source>
</evidence>
<evidence type="ECO:0000256" key="2">
    <source>
        <dbReference type="ARBA" id="ARBA00022527"/>
    </source>
</evidence>
<evidence type="ECO:0000256" key="7">
    <source>
        <dbReference type="ARBA" id="ARBA00047899"/>
    </source>
</evidence>
<dbReference type="InterPro" id="IPR011009">
    <property type="entry name" value="Kinase-like_dom_sf"/>
</dbReference>
<keyword evidence="4" id="KW-0547">Nucleotide-binding</keyword>
<dbReference type="Gene3D" id="1.10.510.10">
    <property type="entry name" value="Transferase(Phosphotransferase) domain 1"/>
    <property type="match status" value="1"/>
</dbReference>
<evidence type="ECO:0000256" key="9">
    <source>
        <dbReference type="SAM" id="MobiDB-lite"/>
    </source>
</evidence>
<proteinExistence type="predicted"/>
<evidence type="ECO:0000256" key="6">
    <source>
        <dbReference type="ARBA" id="ARBA00022840"/>
    </source>
</evidence>
<keyword evidence="12" id="KW-1185">Reference proteome</keyword>
<dbReference type="Pfam" id="PF14420">
    <property type="entry name" value="Clr5"/>
    <property type="match status" value="1"/>
</dbReference>
<dbReference type="PANTHER" id="PTHR24343">
    <property type="entry name" value="SERINE/THREONINE KINASE"/>
    <property type="match status" value="1"/>
</dbReference>
<dbReference type="InterPro" id="IPR025676">
    <property type="entry name" value="Clr5_dom"/>
</dbReference>